<evidence type="ECO:0000313" key="3">
    <source>
        <dbReference type="RefSeq" id="XP_035872135.1"/>
    </source>
</evidence>
<proteinExistence type="predicted"/>
<dbReference type="InterPro" id="IPR045206">
    <property type="entry name" value="Maestro_heat-like_prot"/>
</dbReference>
<dbReference type="Pfam" id="PF23210">
    <property type="entry name" value="HEAT_Maestro_2"/>
    <property type="match status" value="1"/>
</dbReference>
<accession>A0A7E6CYP5</accession>
<dbReference type="GO" id="GO:0005737">
    <property type="term" value="C:cytoplasm"/>
    <property type="evidence" value="ECO:0007669"/>
    <property type="project" value="TreeGrafter"/>
</dbReference>
<dbReference type="InParanoid" id="A0A7E6CYP5"/>
<dbReference type="Proteomes" id="UP000504628">
    <property type="component" value="Chromosome 2"/>
</dbReference>
<dbReference type="GeneID" id="118498364"/>
<feature type="domain" description="MROH2B-like HEAT-repeats" evidence="1">
    <location>
        <begin position="5"/>
        <end position="176"/>
    </location>
</feature>
<gene>
    <name evidence="3" type="primary">LOC118498364</name>
</gene>
<dbReference type="KEGG" id="pdic:118498364"/>
<evidence type="ECO:0000259" key="1">
    <source>
        <dbReference type="Pfam" id="PF23210"/>
    </source>
</evidence>
<dbReference type="RefSeq" id="XP_035872135.1">
    <property type="nucleotide sequence ID" value="XM_036016242.1"/>
</dbReference>
<name>A0A7E6CYP5_9CHIR</name>
<protein>
    <submittedName>
        <fullName evidence="3">Maestro heat-like repeat family member 5</fullName>
    </submittedName>
</protein>
<dbReference type="AlphaFoldDB" id="A0A7E6CYP5"/>
<dbReference type="InterPro" id="IPR055408">
    <property type="entry name" value="HEAT_MROH2B-like"/>
</dbReference>
<evidence type="ECO:0000313" key="2">
    <source>
        <dbReference type="Proteomes" id="UP000504628"/>
    </source>
</evidence>
<dbReference type="OrthoDB" id="1884734at2759"/>
<organism evidence="2 3">
    <name type="scientific">Phyllostomus discolor</name>
    <name type="common">pale spear-nosed bat</name>
    <dbReference type="NCBI Taxonomy" id="89673"/>
    <lineage>
        <taxon>Eukaryota</taxon>
        <taxon>Metazoa</taxon>
        <taxon>Chordata</taxon>
        <taxon>Craniata</taxon>
        <taxon>Vertebrata</taxon>
        <taxon>Euteleostomi</taxon>
        <taxon>Mammalia</taxon>
        <taxon>Eutheria</taxon>
        <taxon>Laurasiatheria</taxon>
        <taxon>Chiroptera</taxon>
        <taxon>Yangochiroptera</taxon>
        <taxon>Phyllostomidae</taxon>
        <taxon>Phyllostominae</taxon>
        <taxon>Phyllostomus</taxon>
    </lineage>
</organism>
<keyword evidence="2" id="KW-1185">Reference proteome</keyword>
<sequence length="201" mass="22593">MVCNTICFIYGKIIVKHKGAIFIHLDGILALVLQHYHNCILEKDKNLQQDYLDALTILTNILSSQQYLACGFSFPQKLSLISLMVELISEEPLDSISSPIIQKAMNIIADFRMLGPLLEVEQGIELLRLCFRSVFCLPSEDVLQKDASSPEEAQANVDLFNMTTGSLQRLMEAIMTEMPTWIKDYLGVNGEKPLEVDILVS</sequence>
<dbReference type="PANTHER" id="PTHR23120:SF45">
    <property type="entry name" value="MAESTRO HEAT LIKE REPEAT FAMILY MEMBER 1"/>
    <property type="match status" value="1"/>
</dbReference>
<dbReference type="PANTHER" id="PTHR23120">
    <property type="entry name" value="MAESTRO-RELATED HEAT DOMAIN-CONTAINING"/>
    <property type="match status" value="1"/>
</dbReference>
<reference evidence="3" key="1">
    <citation type="submission" date="2025-08" db="UniProtKB">
        <authorList>
            <consortium name="RefSeq"/>
        </authorList>
    </citation>
    <scope>IDENTIFICATION</scope>
    <source>
        <tissue evidence="3">Muscle</tissue>
    </source>
</reference>